<dbReference type="PANTHER" id="PTHR16146">
    <property type="entry name" value="INTELECTIN"/>
    <property type="match status" value="1"/>
</dbReference>
<dbReference type="Gene3D" id="3.90.215.10">
    <property type="entry name" value="Gamma Fibrinogen, chain A, domain 1"/>
    <property type="match status" value="1"/>
</dbReference>
<evidence type="ECO:0000259" key="6">
    <source>
        <dbReference type="PROSITE" id="PS51406"/>
    </source>
</evidence>
<dbReference type="PROSITE" id="PS51406">
    <property type="entry name" value="FIBRINOGEN_C_2"/>
    <property type="match status" value="1"/>
</dbReference>
<evidence type="ECO:0000256" key="3">
    <source>
        <dbReference type="ARBA" id="ARBA00022837"/>
    </source>
</evidence>
<proteinExistence type="predicted"/>
<protein>
    <submittedName>
        <fullName evidence="7">Fibrinogen-like YCDxxxxGGGW domain-containing protein</fullName>
    </submittedName>
</protein>
<keyword evidence="8" id="KW-1185">Reference proteome</keyword>
<keyword evidence="2" id="KW-0430">Lectin</keyword>
<organism evidence="7 8">
    <name type="scientific">Stigmatella ashevillensis</name>
    <dbReference type="NCBI Taxonomy" id="2995309"/>
    <lineage>
        <taxon>Bacteria</taxon>
        <taxon>Pseudomonadati</taxon>
        <taxon>Myxococcota</taxon>
        <taxon>Myxococcia</taxon>
        <taxon>Myxococcales</taxon>
        <taxon>Cystobacterineae</taxon>
        <taxon>Archangiaceae</taxon>
        <taxon>Stigmatella</taxon>
    </lineage>
</organism>
<feature type="domain" description="Fibrinogen C-terminal" evidence="6">
    <location>
        <begin position="28"/>
        <end position="78"/>
    </location>
</feature>
<dbReference type="Proteomes" id="UP001221838">
    <property type="component" value="Unassembled WGS sequence"/>
</dbReference>
<dbReference type="NCBIfam" id="NF040941">
    <property type="entry name" value="GGGWT_bact"/>
    <property type="match status" value="1"/>
</dbReference>
<keyword evidence="3" id="KW-0106">Calcium</keyword>
<evidence type="ECO:0000256" key="1">
    <source>
        <dbReference type="ARBA" id="ARBA00022723"/>
    </source>
</evidence>
<keyword evidence="5" id="KW-0732">Signal</keyword>
<sequence>MTFLKAFVLGSAVLCAPSMAAGAAAHGTSPSTALESCKALQSSGGGMLSGVYWVQPAGAQPRTVYCDMETNGGGWALVYNSILGINTTDFWNIAYLDRFGRRGRPSLDALFYDGSLYLNGTSYMDVIEDLQGKTVVAMTAWAEKIDPYSMRFVSPQLVSGNAAIYQAQFAGGWSTREFDGDTWSGNCASYYANVTQHYSACWYYNLGADADPLMEDGRVGPHLHSVTAQSLGLSTDGSEYTRVRRISRFVKW</sequence>
<name>A0ABT5DMD0_9BACT</name>
<keyword evidence="4" id="KW-1015">Disulfide bond</keyword>
<evidence type="ECO:0000313" key="7">
    <source>
        <dbReference type="EMBL" id="MDC0714821.1"/>
    </source>
</evidence>
<evidence type="ECO:0000256" key="4">
    <source>
        <dbReference type="ARBA" id="ARBA00023157"/>
    </source>
</evidence>
<feature type="chain" id="PRO_5046075777" evidence="5">
    <location>
        <begin position="21"/>
        <end position="252"/>
    </location>
</feature>
<evidence type="ECO:0000313" key="8">
    <source>
        <dbReference type="Proteomes" id="UP001221838"/>
    </source>
</evidence>
<dbReference type="Pfam" id="PF00147">
    <property type="entry name" value="Fibrinogen_C"/>
    <property type="match status" value="1"/>
</dbReference>
<dbReference type="SUPFAM" id="SSF56496">
    <property type="entry name" value="Fibrinogen C-terminal domain-like"/>
    <property type="match status" value="1"/>
</dbReference>
<dbReference type="InterPro" id="IPR002181">
    <property type="entry name" value="Fibrinogen_a/b/g_C_dom"/>
</dbReference>
<evidence type="ECO:0000256" key="2">
    <source>
        <dbReference type="ARBA" id="ARBA00022734"/>
    </source>
</evidence>
<dbReference type="EMBL" id="JAQNDM010000002">
    <property type="protein sequence ID" value="MDC0714821.1"/>
    <property type="molecule type" value="Genomic_DNA"/>
</dbReference>
<dbReference type="PANTHER" id="PTHR16146:SF46">
    <property type="entry name" value="INTELECTIN-1A-RELATED"/>
    <property type="match status" value="1"/>
</dbReference>
<evidence type="ECO:0000256" key="5">
    <source>
        <dbReference type="SAM" id="SignalP"/>
    </source>
</evidence>
<dbReference type="RefSeq" id="WP_272145505.1">
    <property type="nucleotide sequence ID" value="NZ_JAQNDM010000002.1"/>
</dbReference>
<keyword evidence="1" id="KW-0479">Metal-binding</keyword>
<gene>
    <name evidence="7" type="ORF">POL68_40610</name>
</gene>
<comment type="caution">
    <text evidence="7">The sequence shown here is derived from an EMBL/GenBank/DDBJ whole genome shotgun (WGS) entry which is preliminary data.</text>
</comment>
<dbReference type="InterPro" id="IPR014716">
    <property type="entry name" value="Fibrinogen_a/b/g_C_1"/>
</dbReference>
<dbReference type="SMART" id="SM00186">
    <property type="entry name" value="FBG"/>
    <property type="match status" value="1"/>
</dbReference>
<feature type="signal peptide" evidence="5">
    <location>
        <begin position="1"/>
        <end position="20"/>
    </location>
</feature>
<dbReference type="InterPro" id="IPR036056">
    <property type="entry name" value="Fibrinogen-like_C"/>
</dbReference>
<accession>A0ABT5DMD0</accession>
<reference evidence="7 8" key="1">
    <citation type="submission" date="2022-11" db="EMBL/GenBank/DDBJ databases">
        <title>Minimal conservation of predation-associated metabolite biosynthetic gene clusters underscores biosynthetic potential of Myxococcota including descriptions for ten novel species: Archangium lansinium sp. nov., Myxococcus landrumus sp. nov., Nannocystis bai.</title>
        <authorList>
            <person name="Ahearne A."/>
            <person name="Stevens C."/>
            <person name="Dowd S."/>
        </authorList>
    </citation>
    <scope>NUCLEOTIDE SEQUENCE [LARGE SCALE GENOMIC DNA]</scope>
    <source>
        <strain evidence="7 8">NCWAL01</strain>
    </source>
</reference>